<dbReference type="EMBL" id="CAAALY010048533">
    <property type="protein sequence ID" value="VEL20905.1"/>
    <property type="molecule type" value="Genomic_DNA"/>
</dbReference>
<dbReference type="AlphaFoldDB" id="A0A448WV42"/>
<name>A0A448WV42_9PLAT</name>
<organism evidence="1 2">
    <name type="scientific">Protopolystoma xenopodis</name>
    <dbReference type="NCBI Taxonomy" id="117903"/>
    <lineage>
        <taxon>Eukaryota</taxon>
        <taxon>Metazoa</taxon>
        <taxon>Spiralia</taxon>
        <taxon>Lophotrochozoa</taxon>
        <taxon>Platyhelminthes</taxon>
        <taxon>Monogenea</taxon>
        <taxon>Polyopisthocotylea</taxon>
        <taxon>Polystomatidea</taxon>
        <taxon>Polystomatidae</taxon>
        <taxon>Protopolystoma</taxon>
    </lineage>
</organism>
<proteinExistence type="predicted"/>
<evidence type="ECO:0000313" key="2">
    <source>
        <dbReference type="Proteomes" id="UP000784294"/>
    </source>
</evidence>
<evidence type="ECO:0000313" key="1">
    <source>
        <dbReference type="EMBL" id="VEL20905.1"/>
    </source>
</evidence>
<accession>A0A448WV42</accession>
<protein>
    <submittedName>
        <fullName evidence="1">Uncharacterized protein</fullName>
    </submittedName>
</protein>
<sequence length="101" mass="11381">MFDSSHCSRLFMTSLCSSLLLNDCPGSKRLLFTVFVESPSLLRQYAKIIANSYLFQSPVHQVSLKVDFHSLPDLPVNYVQLFPIIPYPFFCIVSSALSSLC</sequence>
<comment type="caution">
    <text evidence="1">The sequence shown here is derived from an EMBL/GenBank/DDBJ whole genome shotgun (WGS) entry which is preliminary data.</text>
</comment>
<reference evidence="1" key="1">
    <citation type="submission" date="2018-11" db="EMBL/GenBank/DDBJ databases">
        <authorList>
            <consortium name="Pathogen Informatics"/>
        </authorList>
    </citation>
    <scope>NUCLEOTIDE SEQUENCE</scope>
</reference>
<dbReference type="Proteomes" id="UP000784294">
    <property type="component" value="Unassembled WGS sequence"/>
</dbReference>
<gene>
    <name evidence="1" type="ORF">PXEA_LOCUS14345</name>
</gene>
<keyword evidence="2" id="KW-1185">Reference proteome</keyword>